<evidence type="ECO:0000256" key="11">
    <source>
        <dbReference type="ARBA" id="ARBA00023184"/>
    </source>
</evidence>
<reference evidence="14" key="1">
    <citation type="submission" date="2020-01" db="EMBL/GenBank/DDBJ databases">
        <title>Complete nucleotide sequence of a new carlavirus infecting Aconitum carmichaeli in China.</title>
        <authorList>
            <person name="Wang R."/>
            <person name="Chen B."/>
            <person name="Li Y."/>
            <person name="Wang L."/>
            <person name="Ding W."/>
        </authorList>
    </citation>
    <scope>NUCLEOTIDE SEQUENCE</scope>
    <source>
        <strain evidence="14">HB</strain>
    </source>
</reference>
<organism evidence="14 15">
    <name type="scientific">Aconite virus A</name>
    <dbReference type="NCBI Taxonomy" id="2764701"/>
    <lineage>
        <taxon>Viruses</taxon>
        <taxon>Riboviria</taxon>
        <taxon>Orthornavirae</taxon>
        <taxon>Kitrinoviricota</taxon>
        <taxon>Alsuviricetes</taxon>
        <taxon>Tymovirales</taxon>
        <taxon>Betaflexiviridae</taxon>
        <taxon>Quinvirinae</taxon>
        <taxon>Carlavirus</taxon>
        <taxon>Carlavirus alphaconiti</taxon>
    </lineage>
</organism>
<evidence type="ECO:0000256" key="7">
    <source>
        <dbReference type="ARBA" id="ARBA00022870"/>
    </source>
</evidence>
<evidence type="ECO:0000256" key="2">
    <source>
        <dbReference type="ARBA" id="ARBA00004625"/>
    </source>
</evidence>
<protein>
    <recommendedName>
        <fullName evidence="4">Movement protein TGB2</fullName>
    </recommendedName>
    <alternativeName>
        <fullName evidence="12">Triple gene block 2 protein</fullName>
    </alternativeName>
</protein>
<evidence type="ECO:0000256" key="3">
    <source>
        <dbReference type="ARBA" id="ARBA00010321"/>
    </source>
</evidence>
<evidence type="ECO:0000256" key="9">
    <source>
        <dbReference type="ARBA" id="ARBA00023031"/>
    </source>
</evidence>
<proteinExistence type="inferred from homology"/>
<keyword evidence="15" id="KW-1185">Reference proteome</keyword>
<feature type="transmembrane region" description="Helical" evidence="13">
    <location>
        <begin position="12"/>
        <end position="30"/>
    </location>
</feature>
<keyword evidence="8 13" id="KW-1133">Transmembrane helix</keyword>
<keyword evidence="5" id="KW-0813">Transport</keyword>
<gene>
    <name evidence="14" type="primary">ORF3</name>
</gene>
<keyword evidence="9" id="KW-0916">Viral movement protein</keyword>
<dbReference type="GO" id="GO:0046740">
    <property type="term" value="P:transport of virus in host, cell to cell"/>
    <property type="evidence" value="ECO:0007669"/>
    <property type="project" value="UniProtKB-KW"/>
</dbReference>
<name>A0A8K0YXK4_9VIRU</name>
<evidence type="ECO:0000256" key="12">
    <source>
        <dbReference type="ARBA" id="ARBA00032240"/>
    </source>
</evidence>
<evidence type="ECO:0000256" key="10">
    <source>
        <dbReference type="ARBA" id="ARBA00023136"/>
    </source>
</evidence>
<keyword evidence="6 13" id="KW-0812">Transmembrane</keyword>
<sequence length="108" mass="11580">MPLSPPIDYSRVFIAIVIGTTIGLALFALTRSTLPHVGDNLHSLPHGGRYRDGTKSIDYCGPRKTFPSSSLFGYSGSNLPALAVFLLVAVIIAISSRQQTTTRACNCQ</sequence>
<dbReference type="KEGG" id="vg:80541632"/>
<evidence type="ECO:0000256" key="1">
    <source>
        <dbReference type="ARBA" id="ARBA00002252"/>
    </source>
</evidence>
<comment type="subcellular location">
    <subcellularLocation>
        <location evidence="2">Host endoplasmic reticulum membrane</location>
    </subcellularLocation>
</comment>
<evidence type="ECO:0000256" key="4">
    <source>
        <dbReference type="ARBA" id="ARBA00013304"/>
    </source>
</evidence>
<evidence type="ECO:0000313" key="15">
    <source>
        <dbReference type="Proteomes" id="UP001162015"/>
    </source>
</evidence>
<feature type="transmembrane region" description="Helical" evidence="13">
    <location>
        <begin position="71"/>
        <end position="94"/>
    </location>
</feature>
<evidence type="ECO:0000313" key="14">
    <source>
        <dbReference type="EMBL" id="QNJ34489.1"/>
    </source>
</evidence>
<dbReference type="GeneID" id="80541632"/>
<dbReference type="GO" id="GO:0044167">
    <property type="term" value="C:host cell endoplasmic reticulum membrane"/>
    <property type="evidence" value="ECO:0007669"/>
    <property type="project" value="UniProtKB-SubCell"/>
</dbReference>
<evidence type="ECO:0000256" key="5">
    <source>
        <dbReference type="ARBA" id="ARBA00022448"/>
    </source>
</evidence>
<keyword evidence="7" id="KW-1043">Host membrane</keyword>
<comment type="similarity">
    <text evidence="3">Belongs to the Tymovirales TGBp2 protein family.</text>
</comment>
<dbReference type="Pfam" id="PF01307">
    <property type="entry name" value="Plant_vir_prot"/>
    <property type="match status" value="1"/>
</dbReference>
<evidence type="ECO:0000256" key="13">
    <source>
        <dbReference type="SAM" id="Phobius"/>
    </source>
</evidence>
<comment type="function">
    <text evidence="1">Plays a role in viral cell-to-cell propagation, by facilitating genome transport to neighboring plant cells through plasmosdesmata,.</text>
</comment>
<dbReference type="InterPro" id="IPR001896">
    <property type="entry name" value="Plant_vir_prot"/>
</dbReference>
<dbReference type="RefSeq" id="YP_010802836.1">
    <property type="nucleotide sequence ID" value="NC_077052.1"/>
</dbReference>
<evidence type="ECO:0000256" key="6">
    <source>
        <dbReference type="ARBA" id="ARBA00022692"/>
    </source>
</evidence>
<dbReference type="EMBL" id="MN944106">
    <property type="protein sequence ID" value="QNJ34489.1"/>
    <property type="molecule type" value="Genomic_RNA"/>
</dbReference>
<evidence type="ECO:0000256" key="8">
    <source>
        <dbReference type="ARBA" id="ARBA00022989"/>
    </source>
</evidence>
<keyword evidence="10 13" id="KW-0472">Membrane</keyword>
<dbReference type="Proteomes" id="UP001162015">
    <property type="component" value="Segment"/>
</dbReference>
<accession>A0A8K0YXK4</accession>
<keyword evidence="11" id="KW-1038">Host endoplasmic reticulum</keyword>